<comment type="caution">
    <text evidence="3">The sequence shown here is derived from an EMBL/GenBank/DDBJ whole genome shotgun (WGS) entry which is preliminary data.</text>
</comment>
<accession>A0ABS8RK02</accession>
<dbReference type="Pfam" id="PF14288">
    <property type="entry name" value="FKS1_dom1"/>
    <property type="match status" value="1"/>
</dbReference>
<feature type="domain" description="1,3-beta-glucan synthase component FKS1-like" evidence="2">
    <location>
        <begin position="43"/>
        <end position="154"/>
    </location>
</feature>
<name>A0ABS8RK02_DATST</name>
<keyword evidence="4" id="KW-1185">Reference proteome</keyword>
<evidence type="ECO:0000259" key="2">
    <source>
        <dbReference type="SMART" id="SM01205"/>
    </source>
</evidence>
<proteinExistence type="predicted"/>
<sequence>MFPIREHIVHLLANEQTQARSPKNLNQYWMRLLYRSLDVVSKEKKLLFISLYFLIWGEAANIRFIPECLCYIFHHMGRELEELLRQQDAQPAKSCISENGVVISWIELYVLFMMPLRRRLETMRTASSTSFCFWRNYDDFNESRHCFKLSWPRRTNSSFLFLSQHPDQRTFLKPEAASLGEKLLLSTGLFSIFITVSIAFGCFFSCFFRNDHPCFHDARFDSKTLREVLSLGPTYVVMKFLESVLMLS</sequence>
<dbReference type="PANTHER" id="PTHR12741">
    <property type="entry name" value="LYST-INTERACTING PROTEIN LIP5 DOPAMINE RESPONSIVE PROTEIN DRG-1"/>
    <property type="match status" value="1"/>
</dbReference>
<keyword evidence="1" id="KW-1133">Transmembrane helix</keyword>
<gene>
    <name evidence="3" type="ORF">HAX54_023867</name>
</gene>
<reference evidence="3 4" key="1">
    <citation type="journal article" date="2021" name="BMC Genomics">
        <title>Datura genome reveals duplications of psychoactive alkaloid biosynthetic genes and high mutation rate following tissue culture.</title>
        <authorList>
            <person name="Rajewski A."/>
            <person name="Carter-House D."/>
            <person name="Stajich J."/>
            <person name="Litt A."/>
        </authorList>
    </citation>
    <scope>NUCLEOTIDE SEQUENCE [LARGE SCALE GENOMIC DNA]</scope>
    <source>
        <strain evidence="3">AR-01</strain>
    </source>
</reference>
<dbReference type="PANTHER" id="PTHR12741:SF84">
    <property type="entry name" value="1,3-BETA-GLUCAN SYNTHASE COMPONENT FKS1-LIKE DOMAIN-CONTAINING PROTEIN"/>
    <property type="match status" value="1"/>
</dbReference>
<dbReference type="Proteomes" id="UP000823775">
    <property type="component" value="Unassembled WGS sequence"/>
</dbReference>
<dbReference type="EMBL" id="JACEIK010000029">
    <property type="protein sequence ID" value="MCD7447122.1"/>
    <property type="molecule type" value="Genomic_DNA"/>
</dbReference>
<protein>
    <recommendedName>
        <fullName evidence="2">1,3-beta-glucan synthase component FKS1-like domain-containing protein</fullName>
    </recommendedName>
</protein>
<evidence type="ECO:0000313" key="3">
    <source>
        <dbReference type="EMBL" id="MCD7447122.1"/>
    </source>
</evidence>
<organism evidence="3 4">
    <name type="scientific">Datura stramonium</name>
    <name type="common">Jimsonweed</name>
    <name type="synonym">Common thornapple</name>
    <dbReference type="NCBI Taxonomy" id="4076"/>
    <lineage>
        <taxon>Eukaryota</taxon>
        <taxon>Viridiplantae</taxon>
        <taxon>Streptophyta</taxon>
        <taxon>Embryophyta</taxon>
        <taxon>Tracheophyta</taxon>
        <taxon>Spermatophyta</taxon>
        <taxon>Magnoliopsida</taxon>
        <taxon>eudicotyledons</taxon>
        <taxon>Gunneridae</taxon>
        <taxon>Pentapetalae</taxon>
        <taxon>asterids</taxon>
        <taxon>lamiids</taxon>
        <taxon>Solanales</taxon>
        <taxon>Solanaceae</taxon>
        <taxon>Solanoideae</taxon>
        <taxon>Datureae</taxon>
        <taxon>Datura</taxon>
    </lineage>
</organism>
<evidence type="ECO:0000313" key="4">
    <source>
        <dbReference type="Proteomes" id="UP000823775"/>
    </source>
</evidence>
<evidence type="ECO:0000256" key="1">
    <source>
        <dbReference type="SAM" id="Phobius"/>
    </source>
</evidence>
<dbReference type="InterPro" id="IPR026899">
    <property type="entry name" value="FKS1-like_dom1"/>
</dbReference>
<keyword evidence="1" id="KW-0472">Membrane</keyword>
<keyword evidence="1" id="KW-0812">Transmembrane</keyword>
<dbReference type="SMART" id="SM01205">
    <property type="entry name" value="FKS1_dom1"/>
    <property type="match status" value="1"/>
</dbReference>
<feature type="transmembrane region" description="Helical" evidence="1">
    <location>
        <begin position="183"/>
        <end position="208"/>
    </location>
</feature>